<evidence type="ECO:0000313" key="2">
    <source>
        <dbReference type="EMBL" id="CAA9399342.1"/>
    </source>
</evidence>
<dbReference type="AlphaFoldDB" id="A0A6J4NYT4"/>
<feature type="compositionally biased region" description="Basic residues" evidence="1">
    <location>
        <begin position="274"/>
        <end position="287"/>
    </location>
</feature>
<evidence type="ECO:0000256" key="1">
    <source>
        <dbReference type="SAM" id="MobiDB-lite"/>
    </source>
</evidence>
<feature type="compositionally biased region" description="Low complexity" evidence="1">
    <location>
        <begin position="176"/>
        <end position="189"/>
    </location>
</feature>
<name>A0A6J4NYT4_9ACTN</name>
<feature type="region of interest" description="Disordered" evidence="1">
    <location>
        <begin position="396"/>
        <end position="426"/>
    </location>
</feature>
<feature type="compositionally biased region" description="Basic and acidic residues" evidence="1">
    <location>
        <begin position="415"/>
        <end position="426"/>
    </location>
</feature>
<feature type="compositionally biased region" description="Basic and acidic residues" evidence="1">
    <location>
        <begin position="207"/>
        <end position="227"/>
    </location>
</feature>
<sequence>GHQITAATLSRNWGTSLGAVPANAFGQCRSRTGQLRIKGLRAPPGHRQVEPGPRIHGRADQRHLRLDHPRAVPRQHGRLPARPIDRLGSQGDGEPDGRRPAPALRRAQLLLPPARGGCPAQGLGRQRSSADFRRVRGPGARPRGRARHQPGRGQHGGRPRYRCAARPPGAGGQLRGGQALRLRGRGQNPLGPPRRQRRGLRRRRRRDGGPRHARGGDSGHRRPRGEAHAAQGAEHRRLRRRLHDSQGGLLRHAQRRGRDQPLPRLPEPVEAAKGGHRKRHGRRRPGRRGGGQLEQLRAALPGRRKRRCGLRGRARGRDLGRQARVEVRLRQLRRLGGHRRAGRGHPQRLPCQRVRQLERHLDGDAVRLRPGGTHPRGPWLLAPRGCGKADALQRRISRRDRPGLRCHAGRGPRQRGREPRPGRLHL</sequence>
<feature type="compositionally biased region" description="Low complexity" evidence="1">
    <location>
        <begin position="100"/>
        <end position="115"/>
    </location>
</feature>
<gene>
    <name evidence="2" type="ORF">AVDCRST_MAG03-1113</name>
</gene>
<organism evidence="2">
    <name type="scientific">uncultured Rubrobacteraceae bacterium</name>
    <dbReference type="NCBI Taxonomy" id="349277"/>
    <lineage>
        <taxon>Bacteria</taxon>
        <taxon>Bacillati</taxon>
        <taxon>Actinomycetota</taxon>
        <taxon>Rubrobacteria</taxon>
        <taxon>Rubrobacterales</taxon>
        <taxon>Rubrobacteraceae</taxon>
        <taxon>environmental samples</taxon>
    </lineage>
</organism>
<dbReference type="EMBL" id="CADCUT010000065">
    <property type="protein sequence ID" value="CAA9399342.1"/>
    <property type="molecule type" value="Genomic_DNA"/>
</dbReference>
<feature type="compositionally biased region" description="Basic and acidic residues" evidence="1">
    <location>
        <begin position="57"/>
        <end position="70"/>
    </location>
</feature>
<feature type="non-terminal residue" evidence="2">
    <location>
        <position position="1"/>
    </location>
</feature>
<feature type="region of interest" description="Disordered" evidence="1">
    <location>
        <begin position="41"/>
        <end position="299"/>
    </location>
</feature>
<feature type="non-terminal residue" evidence="2">
    <location>
        <position position="426"/>
    </location>
</feature>
<accession>A0A6J4NYT4</accession>
<feature type="compositionally biased region" description="Basic residues" evidence="1">
    <location>
        <begin position="194"/>
        <end position="206"/>
    </location>
</feature>
<proteinExistence type="predicted"/>
<protein>
    <submittedName>
        <fullName evidence="2">Uncharacterized protein</fullName>
    </submittedName>
</protein>
<feature type="compositionally biased region" description="Basic residues" evidence="1">
    <location>
        <begin position="142"/>
        <end position="163"/>
    </location>
</feature>
<reference evidence="2" key="1">
    <citation type="submission" date="2020-02" db="EMBL/GenBank/DDBJ databases">
        <authorList>
            <person name="Meier V. D."/>
        </authorList>
    </citation>
    <scope>NUCLEOTIDE SEQUENCE</scope>
    <source>
        <strain evidence="2">AVDCRST_MAG03</strain>
    </source>
</reference>